<dbReference type="Proteomes" id="UP000199598">
    <property type="component" value="Unassembled WGS sequence"/>
</dbReference>
<reference evidence="3 4" key="1">
    <citation type="submission" date="2016-10" db="EMBL/GenBank/DDBJ databases">
        <authorList>
            <person name="Varghese N."/>
            <person name="Submissions S."/>
        </authorList>
    </citation>
    <scope>NUCLEOTIDE SEQUENCE [LARGE SCALE GENOMIC DNA]</scope>
    <source>
        <strain evidence="3 4">DSM 16392</strain>
    </source>
</reference>
<dbReference type="PANTHER" id="PTHR22946">
    <property type="entry name" value="DIENELACTONE HYDROLASE DOMAIN-CONTAINING PROTEIN-RELATED"/>
    <property type="match status" value="1"/>
</dbReference>
<accession>A0A1I4G8F6</accession>
<dbReference type="RefSeq" id="WP_093524399.1">
    <property type="nucleotide sequence ID" value="NZ_FOSK01000034.1"/>
</dbReference>
<dbReference type="PANTHER" id="PTHR22946:SF9">
    <property type="entry name" value="POLYKETIDE TRANSFERASE AF380"/>
    <property type="match status" value="1"/>
</dbReference>
<dbReference type="Pfam" id="PF00326">
    <property type="entry name" value="Peptidase_S9"/>
    <property type="match status" value="1"/>
</dbReference>
<dbReference type="Gene3D" id="3.40.50.1820">
    <property type="entry name" value="alpha/beta hydrolase"/>
    <property type="match status" value="1"/>
</dbReference>
<keyword evidence="4" id="KW-1185">Reference proteome</keyword>
<dbReference type="InterPro" id="IPR001375">
    <property type="entry name" value="Peptidase_S9_cat"/>
</dbReference>
<keyword evidence="1 3" id="KW-0378">Hydrolase</keyword>
<dbReference type="EMBL" id="FOSK01000034">
    <property type="protein sequence ID" value="SFL26264.1"/>
    <property type="molecule type" value="Genomic_DNA"/>
</dbReference>
<dbReference type="InterPro" id="IPR016986">
    <property type="entry name" value="UCP031982_abhydr"/>
</dbReference>
<protein>
    <submittedName>
        <fullName evidence="3">Predicted dienelactone hydrolase</fullName>
    </submittedName>
</protein>
<evidence type="ECO:0000259" key="2">
    <source>
        <dbReference type="Pfam" id="PF00326"/>
    </source>
</evidence>
<sequence>MKTTVLALASILSAGTEIATQDVGLDELTIAVPHHDQDMQMAVMFPAVGQHQTMFAENAIFYGTSVFKDAEPVPGRHPVVLLSHGWGGNYARMAWLSAGLASKGAIVVAVNHPSSTTFDLDFDTAFNHWTRAEDMSAALDYVLQDPIFAPIIDETRIYATGLSYGGWTALSLAGVQGNRDGFFEYCKAAGAGSRFCAELTSEGVDITAIDQDKYEASYRDPRISGVAAIDPGLTWDLAPQDVQDVTVPLLLVGMGEGTHRLNATDTSAMGSNFETLVPQASVKTIAPATHFTALGLCKPAGEALLIEEQDDPVCTDPVGTDRSQVLDTIIDALADHFELN</sequence>
<feature type="domain" description="Peptidase S9 prolyl oligopeptidase catalytic" evidence="2">
    <location>
        <begin position="98"/>
        <end position="176"/>
    </location>
</feature>
<evidence type="ECO:0000256" key="1">
    <source>
        <dbReference type="ARBA" id="ARBA00022801"/>
    </source>
</evidence>
<proteinExistence type="predicted"/>
<comment type="caution">
    <text evidence="3">The sequence shown here is derived from an EMBL/GenBank/DDBJ whole genome shotgun (WGS) entry which is preliminary data.</text>
</comment>
<dbReference type="PIRSF" id="PIRSF031982">
    <property type="entry name" value="UCP031982_abhydr"/>
    <property type="match status" value="1"/>
</dbReference>
<dbReference type="GO" id="GO:0016787">
    <property type="term" value="F:hydrolase activity"/>
    <property type="evidence" value="ECO:0007669"/>
    <property type="project" value="UniProtKB-KW"/>
</dbReference>
<dbReference type="SUPFAM" id="SSF53474">
    <property type="entry name" value="alpha/beta-Hydrolases"/>
    <property type="match status" value="1"/>
</dbReference>
<organism evidence="3 4">
    <name type="scientific">Pseudovibrio ascidiaceicola</name>
    <dbReference type="NCBI Taxonomy" id="285279"/>
    <lineage>
        <taxon>Bacteria</taxon>
        <taxon>Pseudomonadati</taxon>
        <taxon>Pseudomonadota</taxon>
        <taxon>Alphaproteobacteria</taxon>
        <taxon>Hyphomicrobiales</taxon>
        <taxon>Stappiaceae</taxon>
        <taxon>Pseudovibrio</taxon>
    </lineage>
</organism>
<dbReference type="InterPro" id="IPR029058">
    <property type="entry name" value="AB_hydrolase_fold"/>
</dbReference>
<gene>
    <name evidence="3" type="ORF">SAMN04488518_1342</name>
</gene>
<evidence type="ECO:0000313" key="3">
    <source>
        <dbReference type="EMBL" id="SFL26264.1"/>
    </source>
</evidence>
<evidence type="ECO:0000313" key="4">
    <source>
        <dbReference type="Proteomes" id="UP000199598"/>
    </source>
</evidence>
<dbReference type="InterPro" id="IPR050261">
    <property type="entry name" value="FrsA_esterase"/>
</dbReference>
<name>A0A1I4G8F6_9HYPH</name>